<reference evidence="1" key="2">
    <citation type="submission" date="2023-06" db="EMBL/GenBank/DDBJ databases">
        <authorList>
            <consortium name="Lawrence Berkeley National Laboratory"/>
            <person name="Haridas S."/>
            <person name="Hensen N."/>
            <person name="Bonometti L."/>
            <person name="Westerberg I."/>
            <person name="Brannstrom I.O."/>
            <person name="Guillou S."/>
            <person name="Cros-Aarteil S."/>
            <person name="Calhoun S."/>
            <person name="Kuo A."/>
            <person name="Mondo S."/>
            <person name="Pangilinan J."/>
            <person name="Riley R."/>
            <person name="Labutti K."/>
            <person name="Andreopoulos B."/>
            <person name="Lipzen A."/>
            <person name="Chen C."/>
            <person name="Yanf M."/>
            <person name="Daum C."/>
            <person name="Ng V."/>
            <person name="Clum A."/>
            <person name="Steindorff A."/>
            <person name="Ohm R."/>
            <person name="Martin F."/>
            <person name="Silar P."/>
            <person name="Natvig D."/>
            <person name="Lalanne C."/>
            <person name="Gautier V."/>
            <person name="Ament-Velasquez S.L."/>
            <person name="Kruys A."/>
            <person name="Hutchinson M.I."/>
            <person name="Powell A.J."/>
            <person name="Barry K."/>
            <person name="Miller A.N."/>
            <person name="Grigoriev I.V."/>
            <person name="Debuchy R."/>
            <person name="Gladieux P."/>
            <person name="Thoren M.H."/>
            <person name="Johannesson H."/>
        </authorList>
    </citation>
    <scope>NUCLEOTIDE SEQUENCE</scope>
    <source>
        <strain evidence="1">CBS 118394</strain>
    </source>
</reference>
<accession>A0AAE0MEI3</accession>
<dbReference type="EMBL" id="JAUEDM010000001">
    <property type="protein sequence ID" value="KAK3329270.1"/>
    <property type="molecule type" value="Genomic_DNA"/>
</dbReference>
<name>A0AAE0MEI3_9PEZI</name>
<reference evidence="1" key="1">
    <citation type="journal article" date="2023" name="Mol. Phylogenet. Evol.">
        <title>Genome-scale phylogeny and comparative genomics of the fungal order Sordariales.</title>
        <authorList>
            <person name="Hensen N."/>
            <person name="Bonometti L."/>
            <person name="Westerberg I."/>
            <person name="Brannstrom I.O."/>
            <person name="Guillou S."/>
            <person name="Cros-Aarteil S."/>
            <person name="Calhoun S."/>
            <person name="Haridas S."/>
            <person name="Kuo A."/>
            <person name="Mondo S."/>
            <person name="Pangilinan J."/>
            <person name="Riley R."/>
            <person name="LaButti K."/>
            <person name="Andreopoulos B."/>
            <person name="Lipzen A."/>
            <person name="Chen C."/>
            <person name="Yan M."/>
            <person name="Daum C."/>
            <person name="Ng V."/>
            <person name="Clum A."/>
            <person name="Steindorff A."/>
            <person name="Ohm R.A."/>
            <person name="Martin F."/>
            <person name="Silar P."/>
            <person name="Natvig D.O."/>
            <person name="Lalanne C."/>
            <person name="Gautier V."/>
            <person name="Ament-Velasquez S.L."/>
            <person name="Kruys A."/>
            <person name="Hutchinson M.I."/>
            <person name="Powell A.J."/>
            <person name="Barry K."/>
            <person name="Miller A.N."/>
            <person name="Grigoriev I.V."/>
            <person name="Debuchy R."/>
            <person name="Gladieux P."/>
            <person name="Hiltunen Thoren M."/>
            <person name="Johannesson H."/>
        </authorList>
    </citation>
    <scope>NUCLEOTIDE SEQUENCE</scope>
    <source>
        <strain evidence="1">CBS 118394</strain>
    </source>
</reference>
<organism evidence="1 2">
    <name type="scientific">Apodospora peruviana</name>
    <dbReference type="NCBI Taxonomy" id="516989"/>
    <lineage>
        <taxon>Eukaryota</taxon>
        <taxon>Fungi</taxon>
        <taxon>Dikarya</taxon>
        <taxon>Ascomycota</taxon>
        <taxon>Pezizomycotina</taxon>
        <taxon>Sordariomycetes</taxon>
        <taxon>Sordariomycetidae</taxon>
        <taxon>Sordariales</taxon>
        <taxon>Lasiosphaeriaceae</taxon>
        <taxon>Apodospora</taxon>
    </lineage>
</organism>
<evidence type="ECO:0000313" key="1">
    <source>
        <dbReference type="EMBL" id="KAK3329270.1"/>
    </source>
</evidence>
<protein>
    <submittedName>
        <fullName evidence="1">Uncharacterized protein</fullName>
    </submittedName>
</protein>
<proteinExistence type="predicted"/>
<gene>
    <name evidence="1" type="ORF">B0H66DRAFT_17848</name>
</gene>
<dbReference type="AlphaFoldDB" id="A0AAE0MEI3"/>
<keyword evidence="2" id="KW-1185">Reference proteome</keyword>
<comment type="caution">
    <text evidence="1">The sequence shown here is derived from an EMBL/GenBank/DDBJ whole genome shotgun (WGS) entry which is preliminary data.</text>
</comment>
<evidence type="ECO:0000313" key="2">
    <source>
        <dbReference type="Proteomes" id="UP001283341"/>
    </source>
</evidence>
<dbReference type="Proteomes" id="UP001283341">
    <property type="component" value="Unassembled WGS sequence"/>
</dbReference>
<sequence>MPLLRAANSCFWSAMFAKDTNALVARGGGTGILPLDPVSSVGCVLQTDRRYRKQRRVHCRVQGPQARRSCVHLICTVDWSPFKQVTDCTLFSDGKAVPVAHRSN</sequence>